<comment type="caution">
    <text evidence="1">The sequence shown here is derived from an EMBL/GenBank/DDBJ whole genome shotgun (WGS) entry which is preliminary data.</text>
</comment>
<name>A0A327X0L6_LARAB</name>
<dbReference type="EMBL" id="QLMC01000002">
    <property type="protein sequence ID" value="RAJ99877.1"/>
    <property type="molecule type" value="Genomic_DNA"/>
</dbReference>
<sequence>MRPELKEVQLLEAYLQGRLTEEQQLDVAVRLLWDQDWQQKLAAQKRAYQALRLAGRQQLRRELDALYVRLFG</sequence>
<dbReference type="AlphaFoldDB" id="A0A327X0L6"/>
<reference evidence="1 2" key="1">
    <citation type="submission" date="2018-06" db="EMBL/GenBank/DDBJ databases">
        <title>Genomic Encyclopedia of Archaeal and Bacterial Type Strains, Phase II (KMG-II): from individual species to whole genera.</title>
        <authorList>
            <person name="Goeker M."/>
        </authorList>
    </citation>
    <scope>NUCLEOTIDE SEQUENCE [LARGE SCALE GENOMIC DNA]</scope>
    <source>
        <strain evidence="1 2">DSM 21851</strain>
    </source>
</reference>
<proteinExistence type="predicted"/>
<keyword evidence="2" id="KW-1185">Reference proteome</keyword>
<organism evidence="1 2">
    <name type="scientific">Larkinella arboricola</name>
    <dbReference type="NCBI Taxonomy" id="643671"/>
    <lineage>
        <taxon>Bacteria</taxon>
        <taxon>Pseudomonadati</taxon>
        <taxon>Bacteroidota</taxon>
        <taxon>Cytophagia</taxon>
        <taxon>Cytophagales</taxon>
        <taxon>Spirosomataceae</taxon>
        <taxon>Larkinella</taxon>
    </lineage>
</organism>
<evidence type="ECO:0000313" key="2">
    <source>
        <dbReference type="Proteomes" id="UP000248790"/>
    </source>
</evidence>
<accession>A0A327X0L6</accession>
<protein>
    <submittedName>
        <fullName evidence="1">Uncharacterized protein</fullName>
    </submittedName>
</protein>
<dbReference type="RefSeq" id="WP_111627669.1">
    <property type="nucleotide sequence ID" value="NZ_QLMC01000002.1"/>
</dbReference>
<evidence type="ECO:0000313" key="1">
    <source>
        <dbReference type="EMBL" id="RAJ99877.1"/>
    </source>
</evidence>
<gene>
    <name evidence="1" type="ORF">LX87_01574</name>
</gene>
<dbReference type="Proteomes" id="UP000248790">
    <property type="component" value="Unassembled WGS sequence"/>
</dbReference>
<dbReference type="OrthoDB" id="1444051at2"/>